<evidence type="ECO:0000313" key="4">
    <source>
        <dbReference type="Proteomes" id="UP000626109"/>
    </source>
</evidence>
<dbReference type="PANTHER" id="PTHR45676:SF41">
    <property type="entry name" value="RING-H2 FINGER PROTEIN ATL66"/>
    <property type="match status" value="1"/>
</dbReference>
<evidence type="ECO:0000313" key="3">
    <source>
        <dbReference type="EMBL" id="CAE8710677.1"/>
    </source>
</evidence>
<organism evidence="3 4">
    <name type="scientific">Polarella glacialis</name>
    <name type="common">Dinoflagellate</name>
    <dbReference type="NCBI Taxonomy" id="89957"/>
    <lineage>
        <taxon>Eukaryota</taxon>
        <taxon>Sar</taxon>
        <taxon>Alveolata</taxon>
        <taxon>Dinophyceae</taxon>
        <taxon>Suessiales</taxon>
        <taxon>Suessiaceae</taxon>
        <taxon>Polarella</taxon>
    </lineage>
</organism>
<evidence type="ECO:0000259" key="2">
    <source>
        <dbReference type="Pfam" id="PF17123"/>
    </source>
</evidence>
<dbReference type="InterPro" id="IPR013083">
    <property type="entry name" value="Znf_RING/FYVE/PHD"/>
</dbReference>
<name>A0A813KQP3_POLGL</name>
<dbReference type="Proteomes" id="UP000626109">
    <property type="component" value="Unassembled WGS sequence"/>
</dbReference>
<feature type="transmembrane region" description="Helical" evidence="1">
    <location>
        <begin position="102"/>
        <end position="127"/>
    </location>
</feature>
<reference evidence="3" key="1">
    <citation type="submission" date="2021-02" db="EMBL/GenBank/DDBJ databases">
        <authorList>
            <person name="Dougan E. K."/>
            <person name="Rhodes N."/>
            <person name="Thang M."/>
            <person name="Chan C."/>
        </authorList>
    </citation>
    <scope>NUCLEOTIDE SEQUENCE</scope>
</reference>
<comment type="caution">
    <text evidence="3">The sequence shown here is derived from an EMBL/GenBank/DDBJ whole genome shotgun (WGS) entry which is preliminary data.</text>
</comment>
<dbReference type="PANTHER" id="PTHR45676">
    <property type="entry name" value="RING-H2 FINGER PROTEIN ATL51-RELATED"/>
    <property type="match status" value="1"/>
</dbReference>
<protein>
    <recommendedName>
        <fullName evidence="2">RING-type domain-containing protein</fullName>
    </recommendedName>
</protein>
<accession>A0A813KQP3</accession>
<dbReference type="EMBL" id="CAJNNW010032022">
    <property type="protein sequence ID" value="CAE8710677.1"/>
    <property type="molecule type" value="Genomic_DNA"/>
</dbReference>
<dbReference type="Gene3D" id="3.30.40.10">
    <property type="entry name" value="Zinc/RING finger domain, C3HC4 (zinc finger)"/>
    <property type="match status" value="1"/>
</dbReference>
<gene>
    <name evidence="3" type="ORF">PGLA2088_LOCUS36067</name>
</gene>
<dbReference type="Pfam" id="PF17123">
    <property type="entry name" value="zf-RING_11"/>
    <property type="match status" value="1"/>
</dbReference>
<keyword evidence="1" id="KW-0812">Transmembrane</keyword>
<proteinExistence type="predicted"/>
<sequence length="225" mass="25330">YRDCSWNIKPDLAMQSIEFWLEGAAQFEGSDALSIYGAIDMQATSKVATFHSNNPLPEGMAMTGTDQAFFVLRALDNNTHFRLRYKCKPYGTKLGGTWFSPVGWACVLAAFVVLSLSVSLMPVYLVCYCRARRQQERALQESQVLVRGEMARRGQEVELARAQEQDIEQTLQALPVTTWKNADADPDQADPVTADDATDECCLCLETFVDEDTLRVLPCKHYFHQ</sequence>
<dbReference type="AlphaFoldDB" id="A0A813KQP3"/>
<keyword evidence="1" id="KW-0472">Membrane</keyword>
<keyword evidence="1" id="KW-1133">Transmembrane helix</keyword>
<feature type="non-terminal residue" evidence="3">
    <location>
        <position position="225"/>
    </location>
</feature>
<evidence type="ECO:0000256" key="1">
    <source>
        <dbReference type="SAM" id="Phobius"/>
    </source>
</evidence>
<feature type="non-terminal residue" evidence="3">
    <location>
        <position position="1"/>
    </location>
</feature>
<dbReference type="SUPFAM" id="SSF57850">
    <property type="entry name" value="RING/U-box"/>
    <property type="match status" value="1"/>
</dbReference>
<feature type="domain" description="RING-type" evidence="2">
    <location>
        <begin position="200"/>
        <end position="225"/>
    </location>
</feature>
<dbReference type="InterPro" id="IPR001841">
    <property type="entry name" value="Znf_RING"/>
</dbReference>